<evidence type="ECO:0000256" key="5">
    <source>
        <dbReference type="ARBA" id="ARBA00022631"/>
    </source>
</evidence>
<evidence type="ECO:0000256" key="3">
    <source>
        <dbReference type="ARBA" id="ARBA00009850"/>
    </source>
</evidence>
<accession>A0A553SMR1</accession>
<dbReference type="InterPro" id="IPR023416">
    <property type="entry name" value="Transthyretin/HIU_hydrolase_d"/>
</dbReference>
<feature type="binding site" evidence="7">
    <location>
        <position position="110"/>
    </location>
    <ligand>
        <name>substrate</name>
    </ligand>
</feature>
<evidence type="ECO:0000256" key="8">
    <source>
        <dbReference type="RuleBase" id="RU361270"/>
    </source>
</evidence>
<evidence type="ECO:0000259" key="9">
    <source>
        <dbReference type="Pfam" id="PF00576"/>
    </source>
</evidence>
<dbReference type="PRINTS" id="PR00189">
    <property type="entry name" value="TRNSTHYRETIN"/>
</dbReference>
<evidence type="ECO:0000256" key="2">
    <source>
        <dbReference type="ARBA" id="ARBA00002704"/>
    </source>
</evidence>
<dbReference type="Gene3D" id="2.60.40.180">
    <property type="entry name" value="Transthyretin/hydroxyisourate hydrolase domain"/>
    <property type="match status" value="1"/>
</dbReference>
<sequence length="113" mass="13012">MRTGITTHVLDLIQGLPGSNILVELWQYKGKERLLLSSARTNDDGRVEQPLLHELVPGEFELVFHLKDYWQSTKTANVLFETVPIRFHVKVGEPHYHIPLLLSAWGYQTYRGS</sequence>
<evidence type="ECO:0000256" key="1">
    <source>
        <dbReference type="ARBA" id="ARBA00001043"/>
    </source>
</evidence>
<reference evidence="11" key="1">
    <citation type="submission" date="2018-10" db="EMBL/GenBank/DDBJ databases">
        <title>FDA dAtabase for Regulatory Grade micrObial Sequences (FDA-ARGOS): Supporting development and validation of Infectious Disease Dx tests.</title>
        <authorList>
            <person name="Minogue T."/>
            <person name="Wolcott M."/>
            <person name="Wasieloski L."/>
            <person name="Aguilar W."/>
            <person name="Moore D."/>
            <person name="Tallon L."/>
            <person name="Sadzewicz L."/>
            <person name="Sengamalay N."/>
            <person name="Ott S."/>
            <person name="Godinez A."/>
            <person name="Nagaraj S."/>
            <person name="Vavikolanu K."/>
            <person name="Vyas G."/>
            <person name="Nadendla S."/>
            <person name="George J."/>
            <person name="Sichtig H."/>
        </authorList>
    </citation>
    <scope>NUCLEOTIDE SEQUENCE [LARGE SCALE GENOMIC DNA]</scope>
    <source>
        <strain evidence="11">FDAARGOS_343</strain>
    </source>
</reference>
<dbReference type="Pfam" id="PF00576">
    <property type="entry name" value="Transthyretin"/>
    <property type="match status" value="1"/>
</dbReference>
<dbReference type="EMBL" id="RIBP01000004">
    <property type="protein sequence ID" value="TRZ38283.1"/>
    <property type="molecule type" value="Genomic_DNA"/>
</dbReference>
<dbReference type="PROSITE" id="PS00768">
    <property type="entry name" value="TRANSTHYRETIN_1"/>
    <property type="match status" value="1"/>
</dbReference>
<dbReference type="GO" id="GO:0033971">
    <property type="term" value="F:hydroxyisourate hydrolase activity"/>
    <property type="evidence" value="ECO:0007669"/>
    <property type="project" value="UniProtKB-EC"/>
</dbReference>
<dbReference type="PANTHER" id="PTHR10395">
    <property type="entry name" value="URICASE AND TRANSTHYRETIN-RELATED"/>
    <property type="match status" value="1"/>
</dbReference>
<feature type="binding site" evidence="7">
    <location>
        <position position="8"/>
    </location>
    <ligand>
        <name>substrate</name>
    </ligand>
</feature>
<dbReference type="InterPro" id="IPR023418">
    <property type="entry name" value="Thyroxine_BS"/>
</dbReference>
<evidence type="ECO:0000313" key="10">
    <source>
        <dbReference type="EMBL" id="TRZ38283.1"/>
    </source>
</evidence>
<dbReference type="GO" id="GO:0006144">
    <property type="term" value="P:purine nucleobase metabolic process"/>
    <property type="evidence" value="ECO:0007669"/>
    <property type="project" value="UniProtKB-KW"/>
</dbReference>
<dbReference type="EC" id="3.5.2.17" evidence="8"/>
<comment type="function">
    <text evidence="2">Catalyzes the hydrolysis of 5-hydroxyisourate (HIU) to 2-oxo-4-hydroxy-4-carboxy-5-ureidoimidazoline (OHCU).</text>
</comment>
<evidence type="ECO:0000256" key="6">
    <source>
        <dbReference type="ARBA" id="ARBA00022801"/>
    </source>
</evidence>
<name>A0A553SMR1_NIACI</name>
<dbReference type="AlphaFoldDB" id="A0A553SMR1"/>
<dbReference type="SUPFAM" id="SSF49472">
    <property type="entry name" value="Transthyretin (synonym: prealbumin)"/>
    <property type="match status" value="1"/>
</dbReference>
<proteinExistence type="inferred from homology"/>
<feature type="domain" description="Transthyretin/hydroxyisourate hydrolase" evidence="9">
    <location>
        <begin position="5"/>
        <end position="112"/>
    </location>
</feature>
<dbReference type="NCBIfam" id="TIGR02962">
    <property type="entry name" value="hdxy_isourate"/>
    <property type="match status" value="1"/>
</dbReference>
<feature type="binding site" evidence="7">
    <location>
        <position position="46"/>
    </location>
    <ligand>
        <name>substrate</name>
    </ligand>
</feature>
<evidence type="ECO:0000256" key="7">
    <source>
        <dbReference type="PIRSR" id="PIRSR600895-51"/>
    </source>
</evidence>
<dbReference type="InterPro" id="IPR000895">
    <property type="entry name" value="Transthyretin/HIU_hydrolase"/>
</dbReference>
<evidence type="ECO:0000313" key="11">
    <source>
        <dbReference type="Proteomes" id="UP000319837"/>
    </source>
</evidence>
<dbReference type="RefSeq" id="WP_185766554.1">
    <property type="nucleotide sequence ID" value="NZ_RIBP01000004.1"/>
</dbReference>
<keyword evidence="6 8" id="KW-0378">Hydrolase</keyword>
<dbReference type="Proteomes" id="UP000319837">
    <property type="component" value="Unassembled WGS sequence"/>
</dbReference>
<dbReference type="PANTHER" id="PTHR10395:SF7">
    <property type="entry name" value="5-HYDROXYISOURATE HYDROLASE"/>
    <property type="match status" value="1"/>
</dbReference>
<comment type="similarity">
    <text evidence="3 8">Belongs to the transthyretin family. 5-hydroxyisourate hydrolase subfamily.</text>
</comment>
<comment type="caution">
    <text evidence="10">The sequence shown here is derived from an EMBL/GenBank/DDBJ whole genome shotgun (WGS) entry which is preliminary data.</text>
</comment>
<dbReference type="InterPro" id="IPR036817">
    <property type="entry name" value="Transthyretin/HIU_hydrolase_sf"/>
</dbReference>
<comment type="catalytic activity">
    <reaction evidence="1 8">
        <text>5-hydroxyisourate + H2O = 5-hydroxy-2-oxo-4-ureido-2,5-dihydro-1H-imidazole-5-carboxylate + H(+)</text>
        <dbReference type="Rhea" id="RHEA:23736"/>
        <dbReference type="ChEBI" id="CHEBI:15377"/>
        <dbReference type="ChEBI" id="CHEBI:15378"/>
        <dbReference type="ChEBI" id="CHEBI:18072"/>
        <dbReference type="ChEBI" id="CHEBI:58639"/>
        <dbReference type="EC" id="3.5.2.17"/>
    </reaction>
</comment>
<protein>
    <recommendedName>
        <fullName evidence="8">5-hydroxyisourate hydrolase</fullName>
        <shortName evidence="8">HIU hydrolase</shortName>
        <shortName evidence="8">HIUHase</shortName>
        <ecNumber evidence="8">3.5.2.17</ecNumber>
    </recommendedName>
</protein>
<dbReference type="CDD" id="cd05822">
    <property type="entry name" value="TLP_HIUase"/>
    <property type="match status" value="1"/>
</dbReference>
<evidence type="ECO:0000256" key="4">
    <source>
        <dbReference type="ARBA" id="ARBA00011881"/>
    </source>
</evidence>
<gene>
    <name evidence="10" type="primary">uraH</name>
    <name evidence="10" type="ORF">CEQ21_23060</name>
</gene>
<organism evidence="10 11">
    <name type="scientific">Niallia circulans</name>
    <name type="common">Bacillus circulans</name>
    <dbReference type="NCBI Taxonomy" id="1397"/>
    <lineage>
        <taxon>Bacteria</taxon>
        <taxon>Bacillati</taxon>
        <taxon>Bacillota</taxon>
        <taxon>Bacilli</taxon>
        <taxon>Bacillales</taxon>
        <taxon>Bacillaceae</taxon>
        <taxon>Niallia</taxon>
    </lineage>
</organism>
<comment type="subunit">
    <text evidence="4 8">Homotetramer.</text>
</comment>
<dbReference type="InterPro" id="IPR014306">
    <property type="entry name" value="Hydroxyisourate_hydrolase"/>
</dbReference>
<keyword evidence="5 8" id="KW-0659">Purine metabolism</keyword>